<protein>
    <submittedName>
        <fullName evidence="1">Uncharacterized protein</fullName>
    </submittedName>
</protein>
<organism evidence="1 2">
    <name type="scientific">Lacihabitans lacunae</name>
    <dbReference type="NCBI Taxonomy" id="1028214"/>
    <lineage>
        <taxon>Bacteria</taxon>
        <taxon>Pseudomonadati</taxon>
        <taxon>Bacteroidota</taxon>
        <taxon>Cytophagia</taxon>
        <taxon>Cytophagales</taxon>
        <taxon>Leadbetterellaceae</taxon>
        <taxon>Lacihabitans</taxon>
    </lineage>
</organism>
<sequence>MEYLNTQVTFFYNSENQLTKYSSEYKKLDFQVTYNTQKKPNVFEIYDFNSFAVTYNDTNQLVSANSTSGNFSFKYDNDNLKEVIVSNLSNIVFGAKKWTFSFDSKMATSKRYF</sequence>
<dbReference type="EMBL" id="JBHRYQ010000001">
    <property type="protein sequence ID" value="MFC3810426.1"/>
    <property type="molecule type" value="Genomic_DNA"/>
</dbReference>
<evidence type="ECO:0000313" key="2">
    <source>
        <dbReference type="Proteomes" id="UP001595616"/>
    </source>
</evidence>
<evidence type="ECO:0000313" key="1">
    <source>
        <dbReference type="EMBL" id="MFC3810426.1"/>
    </source>
</evidence>
<accession>A0ABV7YWF9</accession>
<reference evidence="2" key="1">
    <citation type="journal article" date="2019" name="Int. J. Syst. Evol. Microbiol.">
        <title>The Global Catalogue of Microorganisms (GCM) 10K type strain sequencing project: providing services to taxonomists for standard genome sequencing and annotation.</title>
        <authorList>
            <consortium name="The Broad Institute Genomics Platform"/>
            <consortium name="The Broad Institute Genome Sequencing Center for Infectious Disease"/>
            <person name="Wu L."/>
            <person name="Ma J."/>
        </authorList>
    </citation>
    <scope>NUCLEOTIDE SEQUENCE [LARGE SCALE GENOMIC DNA]</scope>
    <source>
        <strain evidence="2">CECT 7956</strain>
    </source>
</reference>
<name>A0ABV7YWF9_9BACT</name>
<dbReference type="Proteomes" id="UP001595616">
    <property type="component" value="Unassembled WGS sequence"/>
</dbReference>
<comment type="caution">
    <text evidence="1">The sequence shown here is derived from an EMBL/GenBank/DDBJ whole genome shotgun (WGS) entry which is preliminary data.</text>
</comment>
<gene>
    <name evidence="1" type="ORF">ACFOOI_07175</name>
</gene>
<dbReference type="RefSeq" id="WP_379836557.1">
    <property type="nucleotide sequence ID" value="NZ_JBHRYQ010000001.1"/>
</dbReference>
<proteinExistence type="predicted"/>
<keyword evidence="2" id="KW-1185">Reference proteome</keyword>